<organism evidence="2 3">
    <name type="scientific">Gossypium hirsutum</name>
    <name type="common">Upland cotton</name>
    <name type="synonym">Gossypium mexicanum</name>
    <dbReference type="NCBI Taxonomy" id="3635"/>
    <lineage>
        <taxon>Eukaryota</taxon>
        <taxon>Viridiplantae</taxon>
        <taxon>Streptophyta</taxon>
        <taxon>Embryophyta</taxon>
        <taxon>Tracheophyta</taxon>
        <taxon>Spermatophyta</taxon>
        <taxon>Magnoliopsida</taxon>
        <taxon>eudicotyledons</taxon>
        <taxon>Gunneridae</taxon>
        <taxon>Pentapetalae</taxon>
        <taxon>rosids</taxon>
        <taxon>malvids</taxon>
        <taxon>Malvales</taxon>
        <taxon>Malvaceae</taxon>
        <taxon>Malvoideae</taxon>
        <taxon>Gossypium</taxon>
    </lineage>
</organism>
<gene>
    <name evidence="3" type="primary">LOC107949030</name>
</gene>
<feature type="compositionally biased region" description="Basic residues" evidence="1">
    <location>
        <begin position="370"/>
        <end position="379"/>
    </location>
</feature>
<dbReference type="GeneID" id="107949030"/>
<evidence type="ECO:0000313" key="2">
    <source>
        <dbReference type="Proteomes" id="UP000818029"/>
    </source>
</evidence>
<dbReference type="PANTHER" id="PTHR31115">
    <property type="entry name" value="OS05G0107300 PROTEIN"/>
    <property type="match status" value="1"/>
</dbReference>
<feature type="region of interest" description="Disordered" evidence="1">
    <location>
        <begin position="1051"/>
        <end position="1143"/>
    </location>
</feature>
<reference evidence="3" key="2">
    <citation type="submission" date="2025-08" db="UniProtKB">
        <authorList>
            <consortium name="RefSeq"/>
        </authorList>
    </citation>
    <scope>IDENTIFICATION</scope>
</reference>
<name>A0A1U8NJD2_GOSHI</name>
<feature type="compositionally biased region" description="Polar residues" evidence="1">
    <location>
        <begin position="324"/>
        <end position="333"/>
    </location>
</feature>
<feature type="region of interest" description="Disordered" evidence="1">
    <location>
        <begin position="111"/>
        <end position="133"/>
    </location>
</feature>
<feature type="compositionally biased region" description="Basic and acidic residues" evidence="1">
    <location>
        <begin position="111"/>
        <end position="125"/>
    </location>
</feature>
<dbReference type="AlphaFoldDB" id="A0A1U8NJD2"/>
<feature type="compositionally biased region" description="Polar residues" evidence="1">
    <location>
        <begin position="519"/>
        <end position="530"/>
    </location>
</feature>
<protein>
    <submittedName>
        <fullName evidence="3">Uncharacterized protein isoform X2</fullName>
    </submittedName>
</protein>
<feature type="compositionally biased region" description="Polar residues" evidence="1">
    <location>
        <begin position="383"/>
        <end position="392"/>
    </location>
</feature>
<feature type="compositionally biased region" description="Polar residues" evidence="1">
    <location>
        <begin position="1"/>
        <end position="10"/>
    </location>
</feature>
<proteinExistence type="predicted"/>
<feature type="region of interest" description="Disordered" evidence="1">
    <location>
        <begin position="324"/>
        <end position="392"/>
    </location>
</feature>
<feature type="region of interest" description="Disordered" evidence="1">
    <location>
        <begin position="485"/>
        <end position="554"/>
    </location>
</feature>
<feature type="compositionally biased region" description="Polar residues" evidence="1">
    <location>
        <begin position="353"/>
        <end position="367"/>
    </location>
</feature>
<feature type="region of interest" description="Disordered" evidence="1">
    <location>
        <begin position="55"/>
        <end position="74"/>
    </location>
</feature>
<keyword evidence="2" id="KW-1185">Reference proteome</keyword>
<sequence>MLNSGNNLSRGNAGLSSDMPPLPQCLPLEPISLGSQKYTRSGELSRVLGVPLRNSTSEDHSFGVSHPKPSPPVATEELKNFKESVQDTSRKARDRVKKLRESISKLERYREALSSKKRQRSDISSERTSGVSIAKMGSQIHRNGHDLLTQRLEDRPKSMGLNKRVRTSVADLRADNRTAVNPRQQATIEKDGDVPSAVNGGSARIEEKIRRLPGEGWETKMKRKRSVAAVGNRVAGGDRDIKRVIQPKLSSESKLRSCDIQGFRSKSSPGVGGIRKSDGSFEAAGSDASTVLRNELESTSIPRDRAVMLEQRVVVKANTKATLQDDNQASGPSTMLKGKGSRAPRTGSIMVLDSSSKGSSHAMSQWGGQRPHKNSRTRRANLLSPTSNAEAQISNQGFATPDFGARASIGTGGSVLGSNVDNVTPRIKREPENVSSPFGFSESEESGAGDNKSKEKGIDCSEVTLPASQKAGSFLLPTRKNKMSTIEIGDGVRRQGRTGSSTPSLTKPGVPPMREKLENITTKPIQSARSASEKNRSKTGRPPSKKLKDRKATARVGLVQNNVSSDFTGESDDDRDELFAAATSARNVNSLACTGPFWKKMGPMFNSVSSEDTSFLRQQLNLAEGLDESLSQMFGDGYTVLGGVVPKDASTVVEETAKTHTSTGGFDLKQFDKVTPLCQRVLSALIEEDESEEIYNHFEAKNMSLHYASDDSHCGSCNQMDVESKDRDRMESEVESNADFQCQKNSRLDRLSYDASVASNTFRNSSMSNSLHSSERWLGEDECLHSDMGPVSEICSTDLGQVLPKEINVSAVSSLDGQYQFMSMEDKLALELHSIGIYPEALPDLTEGEEAINQNVVELNENLYQQIQKKKKKLGKIDKAIQNGREVDRRNIEYAAMDQLVQMANKKRLACRGGNSSKSAVRKVSKQVALSFIKRTLDRCRKFEQTGNSCFSEPALQDIMFSVHPCSNEAKSVEGIGSGTASNTCNETSNHQAEARGSGAVCGTFERYDSPDALLAVHSTEHAVSKYGSTLNKGRKREVLIDDVVGSASSRVTPALDGTAGGLRGNRSERDSRNTSSVSGAGRTSLDGAKGDRRTKAKPKQKSGHGFNGRLSDPLLPPLANSNKMTEREARSLSPTPSNIRPDDFANLQLNDLDPMEELGVSNDIGGPQDLSSWLNFDEDGLQDHDSIGLEIPMDDLSELKFAF</sequence>
<dbReference type="PANTHER" id="PTHR31115:SF4">
    <property type="entry name" value="SPECTRIN BETA CHAIN, BRAIN"/>
    <property type="match status" value="1"/>
</dbReference>
<evidence type="ECO:0000256" key="1">
    <source>
        <dbReference type="SAM" id="MobiDB-lite"/>
    </source>
</evidence>
<feature type="region of interest" description="Disordered" evidence="1">
    <location>
        <begin position="262"/>
        <end position="282"/>
    </location>
</feature>
<reference evidence="2" key="1">
    <citation type="journal article" date="2020" name="Nat. Genet.">
        <title>Genomic diversifications of five Gossypium allopolyploid species and their impact on cotton improvement.</title>
        <authorList>
            <person name="Chen Z.J."/>
            <person name="Sreedasyam A."/>
            <person name="Ando A."/>
            <person name="Song Q."/>
            <person name="De Santiago L.M."/>
            <person name="Hulse-Kemp A.M."/>
            <person name="Ding M."/>
            <person name="Ye W."/>
            <person name="Kirkbride R.C."/>
            <person name="Jenkins J."/>
            <person name="Plott C."/>
            <person name="Lovell J."/>
            <person name="Lin Y.M."/>
            <person name="Vaughn R."/>
            <person name="Liu B."/>
            <person name="Simpson S."/>
            <person name="Scheffler B.E."/>
            <person name="Wen L."/>
            <person name="Saski C.A."/>
            <person name="Grover C.E."/>
            <person name="Hu G."/>
            <person name="Conover J.L."/>
            <person name="Carlson J.W."/>
            <person name="Shu S."/>
            <person name="Boston L.B."/>
            <person name="Williams M."/>
            <person name="Peterson D.G."/>
            <person name="McGee K."/>
            <person name="Jones D.C."/>
            <person name="Wendel J.F."/>
            <person name="Stelly D.M."/>
            <person name="Grimwood J."/>
            <person name="Schmutz J."/>
        </authorList>
    </citation>
    <scope>NUCLEOTIDE SEQUENCE [LARGE SCALE GENOMIC DNA]</scope>
    <source>
        <strain evidence="2">cv. TM-1</strain>
    </source>
</reference>
<feature type="region of interest" description="Disordered" evidence="1">
    <location>
        <begin position="1"/>
        <end position="21"/>
    </location>
</feature>
<dbReference type="Proteomes" id="UP000818029">
    <property type="component" value="Chromosome A08"/>
</dbReference>
<feature type="region of interest" description="Disordered" evidence="1">
    <location>
        <begin position="410"/>
        <end position="456"/>
    </location>
</feature>
<accession>A0A1U8NJD2</accession>
<feature type="compositionally biased region" description="Basic residues" evidence="1">
    <location>
        <begin position="537"/>
        <end position="549"/>
    </location>
</feature>
<evidence type="ECO:0000313" key="3">
    <source>
        <dbReference type="RefSeq" id="XP_016739222.1"/>
    </source>
</evidence>
<dbReference type="RefSeq" id="XP_016739222.1">
    <property type="nucleotide sequence ID" value="XM_016883733.2"/>
</dbReference>